<dbReference type="Pfam" id="PF01471">
    <property type="entry name" value="PG_binding_1"/>
    <property type="match status" value="1"/>
</dbReference>
<dbReference type="PANTHER" id="PTHR10201:SF291">
    <property type="entry name" value="MATRIX METALLOPROTEINASE 1, ISOFORM C-RELATED"/>
    <property type="match status" value="1"/>
</dbReference>
<feature type="binding site" evidence="9">
    <location>
        <position position="262"/>
    </location>
    <ligand>
        <name>Zn(2+)</name>
        <dbReference type="ChEBI" id="CHEBI:29105"/>
        <label>1</label>
    </ligand>
</feature>
<feature type="binding site" evidence="9">
    <location>
        <position position="286"/>
    </location>
    <ligand>
        <name>Zn(2+)</name>
        <dbReference type="ChEBI" id="CHEBI:29105"/>
        <label>2</label>
        <note>catalytic</note>
    </ligand>
</feature>
<dbReference type="GO" id="GO:0030198">
    <property type="term" value="P:extracellular matrix organization"/>
    <property type="evidence" value="ECO:0007669"/>
    <property type="project" value="TreeGrafter"/>
</dbReference>
<dbReference type="InterPro" id="IPR036365">
    <property type="entry name" value="PGBD-like_sf"/>
</dbReference>
<keyword evidence="9" id="KW-0106">Calcium</keyword>
<dbReference type="Gene3D" id="3.40.390.10">
    <property type="entry name" value="Collagenase (Catalytic Domain)"/>
    <property type="match status" value="1"/>
</dbReference>
<dbReference type="Pfam" id="PF00413">
    <property type="entry name" value="Peptidase_M10"/>
    <property type="match status" value="1"/>
</dbReference>
<dbReference type="InterPro" id="IPR033739">
    <property type="entry name" value="M10A_MMP"/>
</dbReference>
<dbReference type="WBParaSite" id="ASIM_0001302701-mRNA-1">
    <property type="protein sequence ID" value="ASIM_0001302701-mRNA-1"/>
    <property type="gene ID" value="ASIM_0001302701"/>
</dbReference>
<feature type="signal peptide" evidence="10">
    <location>
        <begin position="1"/>
        <end position="39"/>
    </location>
</feature>
<dbReference type="InterPro" id="IPR006026">
    <property type="entry name" value="Peptidase_Metallo"/>
</dbReference>
<feature type="binding site" evidence="9">
    <location>
        <position position="304"/>
    </location>
    <ligand>
        <name>Zn(2+)</name>
        <dbReference type="ChEBI" id="CHEBI:29105"/>
        <label>2</label>
        <note>catalytic</note>
    </ligand>
</feature>
<dbReference type="GO" id="GO:0005615">
    <property type="term" value="C:extracellular space"/>
    <property type="evidence" value="ECO:0007669"/>
    <property type="project" value="TreeGrafter"/>
</dbReference>
<feature type="binding site" evidence="9">
    <location>
        <position position="267"/>
    </location>
    <ligand>
        <name>Ca(2+)</name>
        <dbReference type="ChEBI" id="CHEBI:29108"/>
        <label>3</label>
    </ligand>
</feature>
<evidence type="ECO:0000256" key="10">
    <source>
        <dbReference type="SAM" id="SignalP"/>
    </source>
</evidence>
<dbReference type="InterPro" id="IPR024079">
    <property type="entry name" value="MetalloPept_cat_dom_sf"/>
</dbReference>
<feature type="binding site" evidence="9">
    <location>
        <position position="229"/>
    </location>
    <ligand>
        <name>Zn(2+)</name>
        <dbReference type="ChEBI" id="CHEBI:29105"/>
        <label>1</label>
    </ligand>
</feature>
<feature type="chain" id="PRO_5043121053" evidence="10">
    <location>
        <begin position="40"/>
        <end position="523"/>
    </location>
</feature>
<feature type="binding site" evidence="9">
    <location>
        <position position="296"/>
    </location>
    <ligand>
        <name>Zn(2+)</name>
        <dbReference type="ChEBI" id="CHEBI:29105"/>
        <label>2</label>
        <note>catalytic</note>
    </ligand>
</feature>
<keyword evidence="7" id="KW-0482">Metalloprotease</keyword>
<feature type="binding site" evidence="9">
    <location>
        <position position="267"/>
    </location>
    <ligand>
        <name>Ca(2+)</name>
        <dbReference type="ChEBI" id="CHEBI:29108"/>
        <label>1</label>
    </ligand>
</feature>
<evidence type="ECO:0000256" key="1">
    <source>
        <dbReference type="ARBA" id="ARBA00010370"/>
    </source>
</evidence>
<comment type="cofactor">
    <cofactor evidence="9">
        <name>Zn(2+)</name>
        <dbReference type="ChEBI" id="CHEBI:29105"/>
    </cofactor>
    <text evidence="9">Binds 2 Zn(2+) ions per subunit.</text>
</comment>
<protein>
    <submittedName>
        <fullName evidence="14">Matrilysin (inferred by orthology to a human protein)</fullName>
    </submittedName>
</protein>
<dbReference type="CDD" id="cd04278">
    <property type="entry name" value="ZnMc_MMP"/>
    <property type="match status" value="1"/>
</dbReference>
<evidence type="ECO:0000256" key="4">
    <source>
        <dbReference type="ARBA" id="ARBA00022729"/>
    </source>
</evidence>
<feature type="binding site" evidence="9">
    <location>
        <position position="264"/>
    </location>
    <ligand>
        <name>Ca(2+)</name>
        <dbReference type="ChEBI" id="CHEBI:29108"/>
        <label>3</label>
    </ligand>
</feature>
<dbReference type="SUPFAM" id="SSF47090">
    <property type="entry name" value="PGBD-like"/>
    <property type="match status" value="1"/>
</dbReference>
<dbReference type="InterPro" id="IPR021190">
    <property type="entry name" value="Pept_M10A"/>
</dbReference>
<evidence type="ECO:0000259" key="11">
    <source>
        <dbReference type="SMART" id="SM00235"/>
    </source>
</evidence>
<evidence type="ECO:0000256" key="2">
    <source>
        <dbReference type="ARBA" id="ARBA00022670"/>
    </source>
</evidence>
<dbReference type="OrthoDB" id="7550572at2759"/>
<feature type="binding site" evidence="9">
    <location>
        <position position="234"/>
    </location>
    <ligand>
        <name>Ca(2+)</name>
        <dbReference type="ChEBI" id="CHEBI:29108"/>
        <label>3</label>
    </ligand>
</feature>
<feature type="active site" evidence="8">
    <location>
        <position position="287"/>
    </location>
</feature>
<feature type="binding site" description="in inhibited form" evidence="9">
    <location>
        <position position="132"/>
    </location>
    <ligand>
        <name>Zn(2+)</name>
        <dbReference type="ChEBI" id="CHEBI:29105"/>
        <label>2</label>
        <note>catalytic</note>
    </ligand>
</feature>
<gene>
    <name evidence="12" type="ORF">ASIM_LOCUS12493</name>
</gene>
<dbReference type="GO" id="GO:0006508">
    <property type="term" value="P:proteolysis"/>
    <property type="evidence" value="ECO:0007669"/>
    <property type="project" value="UniProtKB-KW"/>
</dbReference>
<evidence type="ECO:0000256" key="8">
    <source>
        <dbReference type="PIRSR" id="PIRSR621190-1"/>
    </source>
</evidence>
<evidence type="ECO:0000256" key="3">
    <source>
        <dbReference type="ARBA" id="ARBA00022723"/>
    </source>
</evidence>
<feature type="domain" description="Peptidase metallopeptidase" evidence="11">
    <location>
        <begin position="149"/>
        <end position="332"/>
    </location>
</feature>
<dbReference type="SMART" id="SM00235">
    <property type="entry name" value="ZnMc"/>
    <property type="match status" value="1"/>
</dbReference>
<feature type="binding site" evidence="9">
    <location>
        <position position="290"/>
    </location>
    <ligand>
        <name>Zn(2+)</name>
        <dbReference type="ChEBI" id="CHEBI:29105"/>
        <label>2</label>
        <note>catalytic</note>
    </ligand>
</feature>
<feature type="binding site" evidence="9">
    <location>
        <position position="227"/>
    </location>
    <ligand>
        <name>Zn(2+)</name>
        <dbReference type="ChEBI" id="CHEBI:29105"/>
        <label>1</label>
    </ligand>
</feature>
<keyword evidence="5" id="KW-0378">Hydrolase</keyword>
<keyword evidence="4 10" id="KW-0732">Signal</keyword>
<feature type="binding site" evidence="9">
    <location>
        <position position="235"/>
    </location>
    <ligand>
        <name>Ca(2+)</name>
        <dbReference type="ChEBI" id="CHEBI:29108"/>
        <label>3</label>
    </ligand>
</feature>
<feature type="binding site" evidence="9">
    <location>
        <position position="245"/>
    </location>
    <ligand>
        <name>Zn(2+)</name>
        <dbReference type="ChEBI" id="CHEBI:29105"/>
        <label>1</label>
    </ligand>
</feature>
<name>A0A0M3JXF4_ANISI</name>
<reference evidence="14" key="1">
    <citation type="submission" date="2017-02" db="UniProtKB">
        <authorList>
            <consortium name="WormBaseParasite"/>
        </authorList>
    </citation>
    <scope>IDENTIFICATION</scope>
</reference>
<reference evidence="12 13" key="2">
    <citation type="submission" date="2018-11" db="EMBL/GenBank/DDBJ databases">
        <authorList>
            <consortium name="Pathogen Informatics"/>
        </authorList>
    </citation>
    <scope>NUCLEOTIDE SEQUENCE [LARGE SCALE GENOMIC DNA]</scope>
</reference>
<evidence type="ECO:0000256" key="9">
    <source>
        <dbReference type="PIRSR" id="PIRSR621190-2"/>
    </source>
</evidence>
<feature type="binding site" evidence="9">
    <location>
        <position position="174"/>
    </location>
    <ligand>
        <name>Ca(2+)</name>
        <dbReference type="ChEBI" id="CHEBI:29108"/>
        <label>1</label>
    </ligand>
</feature>
<dbReference type="GO" id="GO:0031012">
    <property type="term" value="C:extracellular matrix"/>
    <property type="evidence" value="ECO:0007669"/>
    <property type="project" value="InterPro"/>
</dbReference>
<keyword evidence="13" id="KW-1185">Reference proteome</keyword>
<dbReference type="EMBL" id="UYRR01031198">
    <property type="protein sequence ID" value="VDK47501.1"/>
    <property type="molecule type" value="Genomic_DNA"/>
</dbReference>
<comment type="similarity">
    <text evidence="1">Belongs to the peptidase M10A family.</text>
</comment>
<dbReference type="InterPro" id="IPR002477">
    <property type="entry name" value="Peptidoglycan-bd-like"/>
</dbReference>
<dbReference type="Proteomes" id="UP000267096">
    <property type="component" value="Unassembled WGS sequence"/>
</dbReference>
<dbReference type="GO" id="GO:0030574">
    <property type="term" value="P:collagen catabolic process"/>
    <property type="evidence" value="ECO:0007669"/>
    <property type="project" value="TreeGrafter"/>
</dbReference>
<keyword evidence="3 9" id="KW-0479">Metal-binding</keyword>
<dbReference type="AlphaFoldDB" id="A0A0M3JXF4"/>
<dbReference type="PANTHER" id="PTHR10201">
    <property type="entry name" value="MATRIX METALLOPROTEINASE"/>
    <property type="match status" value="1"/>
</dbReference>
<dbReference type="PRINTS" id="PR00138">
    <property type="entry name" value="MATRIXIN"/>
</dbReference>
<feature type="binding site" evidence="9">
    <location>
        <position position="260"/>
    </location>
    <ligand>
        <name>Ca(2+)</name>
        <dbReference type="ChEBI" id="CHEBI:29108"/>
        <label>2</label>
    </ligand>
</feature>
<evidence type="ECO:0000256" key="7">
    <source>
        <dbReference type="ARBA" id="ARBA00023049"/>
    </source>
</evidence>
<keyword evidence="2" id="KW-0645">Protease</keyword>
<evidence type="ECO:0000256" key="5">
    <source>
        <dbReference type="ARBA" id="ARBA00022801"/>
    </source>
</evidence>
<dbReference type="SUPFAM" id="SSF55486">
    <property type="entry name" value="Metalloproteases ('zincins'), catalytic domain"/>
    <property type="match status" value="1"/>
</dbReference>
<feature type="binding site" evidence="9">
    <location>
        <position position="217"/>
    </location>
    <ligand>
        <name>Ca(2+)</name>
        <dbReference type="ChEBI" id="CHEBI:29108"/>
        <label>2</label>
    </ligand>
</feature>
<dbReference type="GO" id="GO:0008270">
    <property type="term" value="F:zinc ion binding"/>
    <property type="evidence" value="ECO:0007669"/>
    <property type="project" value="InterPro"/>
</dbReference>
<dbReference type="GO" id="GO:0004222">
    <property type="term" value="F:metalloendopeptidase activity"/>
    <property type="evidence" value="ECO:0007669"/>
    <property type="project" value="InterPro"/>
</dbReference>
<sequence length="523" mass="60406">MVRNCPHDRRPSAPRFDTRVVVPIILVLQLSAIMQPSQAYPLTDIHRSNNLYNQPYAVHTLSVARAGLSQHAERIAYAQEYLQHFGFLGEDEELRTQSVLTNAILRFQRSVSLPLTAQLDDVTFNEMKKPHCATAAIHARRLKRFATAPSSRWNKLTADNELHLKWFISHYTKDMPRAEIRSIVRKSFAMWSTQTKIASMPSVTLEFEEATRESDADITILWAKGDHGDAYKFDGTGNHTNILAHTFYPNYQETGTLNGDIHLDDSEKWTSDGSEEGTAFSNVFIHEIGHALGLGHSRRKDAIMFPIYKKDVLEHGSFDLDDKCALNWNYIGPTNFCLFVWLMSEVLPRQIENEESDEMANDLMSTMHTVELSLTSKVDGLKQRLREVAIPQCRDDNDVKRKFEELLQNKLNLPDETALSYSDVVCNFLNGLNKYTEEEEKGRDLRLNGNEIEDERSSGDESRLVQMAQQFFRQHSSILQHMPRRHRRRLAPAHRFRHQHTSPFDTNFFDRSFFNHFFTFLAQ</sequence>
<evidence type="ECO:0000256" key="6">
    <source>
        <dbReference type="ARBA" id="ARBA00022833"/>
    </source>
</evidence>
<comment type="cofactor">
    <cofactor evidence="9">
        <name>Ca(2+)</name>
        <dbReference type="ChEBI" id="CHEBI:29108"/>
    </cofactor>
    <text evidence="9">Can bind about 5 Ca(2+) ions per subunit.</text>
</comment>
<evidence type="ECO:0000313" key="13">
    <source>
        <dbReference type="Proteomes" id="UP000267096"/>
    </source>
</evidence>
<keyword evidence="6 9" id="KW-0862">Zinc</keyword>
<organism evidence="14">
    <name type="scientific">Anisakis simplex</name>
    <name type="common">Herring worm</name>
    <dbReference type="NCBI Taxonomy" id="6269"/>
    <lineage>
        <taxon>Eukaryota</taxon>
        <taxon>Metazoa</taxon>
        <taxon>Ecdysozoa</taxon>
        <taxon>Nematoda</taxon>
        <taxon>Chromadorea</taxon>
        <taxon>Rhabditida</taxon>
        <taxon>Spirurina</taxon>
        <taxon>Ascaridomorpha</taxon>
        <taxon>Ascaridoidea</taxon>
        <taxon>Anisakidae</taxon>
        <taxon>Anisakis</taxon>
        <taxon>Anisakis simplex complex</taxon>
    </lineage>
</organism>
<feature type="binding site" evidence="9">
    <location>
        <position position="265"/>
    </location>
    <ligand>
        <name>Ca(2+)</name>
        <dbReference type="ChEBI" id="CHEBI:29108"/>
        <label>1</label>
    </ligand>
</feature>
<accession>A0A0M3JXF4</accession>
<evidence type="ECO:0000313" key="12">
    <source>
        <dbReference type="EMBL" id="VDK47501.1"/>
    </source>
</evidence>
<proteinExistence type="inferred from homology"/>
<dbReference type="InterPro" id="IPR001818">
    <property type="entry name" value="Pept_M10_metallopeptidase"/>
</dbReference>
<evidence type="ECO:0000313" key="14">
    <source>
        <dbReference type="WBParaSite" id="ASIM_0001302701-mRNA-1"/>
    </source>
</evidence>